<dbReference type="Pfam" id="PF05193">
    <property type="entry name" value="Peptidase_M16_C"/>
    <property type="match status" value="2"/>
</dbReference>
<evidence type="ECO:0000259" key="11">
    <source>
        <dbReference type="Pfam" id="PF05193"/>
    </source>
</evidence>
<evidence type="ECO:0000256" key="6">
    <source>
        <dbReference type="ARBA" id="ARBA00022833"/>
    </source>
</evidence>
<keyword evidence="7" id="KW-0482">Metalloprotease</keyword>
<evidence type="ECO:0000256" key="1">
    <source>
        <dbReference type="ARBA" id="ARBA00001947"/>
    </source>
</evidence>
<dbReference type="Gene3D" id="3.30.830.10">
    <property type="entry name" value="Metalloenzyme, LuxS/M16 peptidase-like"/>
    <property type="match status" value="4"/>
</dbReference>
<keyword evidence="5" id="KW-0378">Hydrolase</keyword>
<name>A0A8A4TML2_SULCO</name>
<feature type="domain" description="Peptidase M16 N-terminal" evidence="10">
    <location>
        <begin position="70"/>
        <end position="190"/>
    </location>
</feature>
<evidence type="ECO:0000313" key="12">
    <source>
        <dbReference type="EMBL" id="QTD51219.1"/>
    </source>
</evidence>
<dbReference type="InterPro" id="IPR001431">
    <property type="entry name" value="Pept_M16_Zn_BS"/>
</dbReference>
<dbReference type="KEGG" id="scor:J3U87_02010"/>
<dbReference type="PANTHER" id="PTHR43690:SF34">
    <property type="entry name" value="ZINC PROTEASE PQQL-LIKE"/>
    <property type="match status" value="1"/>
</dbReference>
<feature type="domain" description="Peptidase M16 C-terminal" evidence="11">
    <location>
        <begin position="229"/>
        <end position="406"/>
    </location>
</feature>
<dbReference type="RefSeq" id="WP_237381349.1">
    <property type="nucleotide sequence ID" value="NZ_CP071793.1"/>
</dbReference>
<feature type="domain" description="Peptidase M16 C-terminal" evidence="11">
    <location>
        <begin position="711"/>
        <end position="883"/>
    </location>
</feature>
<proteinExistence type="inferred from homology"/>
<dbReference type="GO" id="GO:0004222">
    <property type="term" value="F:metalloendopeptidase activity"/>
    <property type="evidence" value="ECO:0007669"/>
    <property type="project" value="InterPro"/>
</dbReference>
<evidence type="ECO:0000256" key="5">
    <source>
        <dbReference type="ARBA" id="ARBA00022801"/>
    </source>
</evidence>
<dbReference type="SUPFAM" id="SSF63411">
    <property type="entry name" value="LuxS/MPP-like metallohydrolase"/>
    <property type="match status" value="4"/>
</dbReference>
<comment type="cofactor">
    <cofactor evidence="1">
        <name>Zn(2+)</name>
        <dbReference type="ChEBI" id="CHEBI:29105"/>
    </cofactor>
</comment>
<reference evidence="12" key="1">
    <citation type="submission" date="2021-03" db="EMBL/GenBank/DDBJ databases">
        <title>Acanthopleuribacteraceae sp. M133.</title>
        <authorList>
            <person name="Wang G."/>
        </authorList>
    </citation>
    <scope>NUCLEOTIDE SEQUENCE</scope>
    <source>
        <strain evidence="12">M133</strain>
    </source>
</reference>
<organism evidence="12 13">
    <name type="scientific">Sulfidibacter corallicola</name>
    <dbReference type="NCBI Taxonomy" id="2818388"/>
    <lineage>
        <taxon>Bacteria</taxon>
        <taxon>Pseudomonadati</taxon>
        <taxon>Acidobacteriota</taxon>
        <taxon>Holophagae</taxon>
        <taxon>Acanthopleuribacterales</taxon>
        <taxon>Acanthopleuribacteraceae</taxon>
        <taxon>Sulfidibacter</taxon>
    </lineage>
</organism>
<sequence>MKNTLKILRSCALLALLSVGLSSPLWAWEEGKPGAASVAPDAWRLDAPIPMDPHVLVKRLDNGLTYYIRKNAKPENRAQLRLVVNAGSLQETEAQLGLAHFLEHMAFNGTKHFAKLDLINYLQSIGMRFGADINAYTSFDETVYMLEIPTDDAEIRDKAFQILEDWAAHITLDPEEVEKERGVVLEEWRSGQGAQMRVFKEQFPVLFRGSRYADRLPIGKPEIIKSAPVEQFQAFYRDWYRPDLMAVVVVGDVDVAEIEKKITDHFGHLKNPDKPKPRETYPVPPHDETLYVASTDSELTSSSVRIEYKHAAQTAKTVADIRESFVENLYFSMLNDRLRERLQEANPPYVYAYSSKGGFVRSAETFSQLAGVKENAFMEGLSALLTEAARAKRHGFTATELARKKQDYMRSLISAWEERDKTENRSYVGNYVEHYLEQSPMMGIENTLSFARRYLPEIKIEEINKVAGRWVRDTNRVILIEAPEKEGLKLPTKEEVLGLIEKIDKSEIEPYDDRASDAPLMADKPKPGKVISQQNLVLGITEWMLSNGVRVLVKPTDFKNDEVLFSGFQPGGHSTADDAVYVPAVTATSLLRQSGLGDFDAIQLRKKLAGKIVAVSPYIGGLEQGFSGQAAPADLETLFVLTYLYFTAPRFDEDALQSVKTRWTAFVANRSKDPGTVFEDEVQRVLYQDHPRYQPWTAERIEKLNLEASKRTYRERFADAEGFTFVLVGNFDLMKLRPMVETYLGSLPTTKRKDAWRDIDADFVPGVKEITVSRGVEPKSQVRLIFHGSAEWQHERRLHLSALNQVLQNRFREILREEMGGVYGVGVNGALMDEPKERFFQRIGFTCDPEKVDDLVKAVYDEIQRIQKEGIEESYVQKVRETLLRNHEVNLKQNQFWLSTIAYYAKKEMSFEKIKGFEARVKGLTPEIIKEAANNYYRFDSRFKAVLVPGENAGASSENAN</sequence>
<evidence type="ECO:0000313" key="13">
    <source>
        <dbReference type="Proteomes" id="UP000663929"/>
    </source>
</evidence>
<feature type="signal peptide" evidence="9">
    <location>
        <begin position="1"/>
        <end position="27"/>
    </location>
</feature>
<feature type="chain" id="PRO_5035323032" evidence="9">
    <location>
        <begin position="28"/>
        <end position="961"/>
    </location>
</feature>
<dbReference type="PROSITE" id="PS00143">
    <property type="entry name" value="INSULINASE"/>
    <property type="match status" value="1"/>
</dbReference>
<evidence type="ECO:0000256" key="7">
    <source>
        <dbReference type="ARBA" id="ARBA00023049"/>
    </source>
</evidence>
<evidence type="ECO:0000256" key="3">
    <source>
        <dbReference type="ARBA" id="ARBA00022670"/>
    </source>
</evidence>
<dbReference type="Proteomes" id="UP000663929">
    <property type="component" value="Chromosome"/>
</dbReference>
<dbReference type="GO" id="GO:0006508">
    <property type="term" value="P:proteolysis"/>
    <property type="evidence" value="ECO:0007669"/>
    <property type="project" value="UniProtKB-KW"/>
</dbReference>
<keyword evidence="6" id="KW-0862">Zinc</keyword>
<dbReference type="EMBL" id="CP071793">
    <property type="protein sequence ID" value="QTD51219.1"/>
    <property type="molecule type" value="Genomic_DNA"/>
</dbReference>
<dbReference type="GO" id="GO:0046872">
    <property type="term" value="F:metal ion binding"/>
    <property type="evidence" value="ECO:0007669"/>
    <property type="project" value="UniProtKB-KW"/>
</dbReference>
<accession>A0A8A4TML2</accession>
<comment type="similarity">
    <text evidence="2 8">Belongs to the peptidase M16 family.</text>
</comment>
<dbReference type="InterPro" id="IPR011765">
    <property type="entry name" value="Pept_M16_N"/>
</dbReference>
<dbReference type="InterPro" id="IPR007863">
    <property type="entry name" value="Peptidase_M16_C"/>
</dbReference>
<dbReference type="AlphaFoldDB" id="A0A8A4TML2"/>
<evidence type="ECO:0000256" key="9">
    <source>
        <dbReference type="SAM" id="SignalP"/>
    </source>
</evidence>
<keyword evidence="9" id="KW-0732">Signal</keyword>
<dbReference type="InterPro" id="IPR050626">
    <property type="entry name" value="Peptidase_M16"/>
</dbReference>
<keyword evidence="4" id="KW-0479">Metal-binding</keyword>
<evidence type="ECO:0000256" key="8">
    <source>
        <dbReference type="RuleBase" id="RU004447"/>
    </source>
</evidence>
<protein>
    <submittedName>
        <fullName evidence="12">Insulinase family protein</fullName>
    </submittedName>
</protein>
<keyword evidence="13" id="KW-1185">Reference proteome</keyword>
<evidence type="ECO:0000259" key="10">
    <source>
        <dbReference type="Pfam" id="PF00675"/>
    </source>
</evidence>
<keyword evidence="3" id="KW-0645">Protease</keyword>
<dbReference type="InterPro" id="IPR011249">
    <property type="entry name" value="Metalloenz_LuxS/M16"/>
</dbReference>
<dbReference type="PANTHER" id="PTHR43690">
    <property type="entry name" value="NARDILYSIN"/>
    <property type="match status" value="1"/>
</dbReference>
<dbReference type="Pfam" id="PF00675">
    <property type="entry name" value="Peptidase_M16"/>
    <property type="match status" value="1"/>
</dbReference>
<evidence type="ECO:0000256" key="2">
    <source>
        <dbReference type="ARBA" id="ARBA00007261"/>
    </source>
</evidence>
<evidence type="ECO:0000256" key="4">
    <source>
        <dbReference type="ARBA" id="ARBA00022723"/>
    </source>
</evidence>
<gene>
    <name evidence="12" type="ORF">J3U87_02010</name>
</gene>